<gene>
    <name evidence="1" type="ORF">METZ01_LOCUS287281</name>
</gene>
<dbReference type="EMBL" id="UINC01086192">
    <property type="protein sequence ID" value="SVC34427.1"/>
    <property type="molecule type" value="Genomic_DNA"/>
</dbReference>
<proteinExistence type="predicted"/>
<protein>
    <submittedName>
        <fullName evidence="1">Uncharacterized protein</fullName>
    </submittedName>
</protein>
<name>A0A382LGZ0_9ZZZZ</name>
<sequence>TRPGRRIWPTSATWRLGNGWTRNAIKQTASLKRPSAYFWLGRRAWWRIRTGPRSTAQTTRASTGWSDAELPRRWNQMTVGMPASTRWPRQL</sequence>
<feature type="non-terminal residue" evidence="1">
    <location>
        <position position="91"/>
    </location>
</feature>
<reference evidence="1" key="1">
    <citation type="submission" date="2018-05" db="EMBL/GenBank/DDBJ databases">
        <authorList>
            <person name="Lanie J.A."/>
            <person name="Ng W.-L."/>
            <person name="Kazmierczak K.M."/>
            <person name="Andrzejewski T.M."/>
            <person name="Davidsen T.M."/>
            <person name="Wayne K.J."/>
            <person name="Tettelin H."/>
            <person name="Glass J.I."/>
            <person name="Rusch D."/>
            <person name="Podicherti R."/>
            <person name="Tsui H.-C.T."/>
            <person name="Winkler M.E."/>
        </authorList>
    </citation>
    <scope>NUCLEOTIDE SEQUENCE</scope>
</reference>
<evidence type="ECO:0000313" key="1">
    <source>
        <dbReference type="EMBL" id="SVC34427.1"/>
    </source>
</evidence>
<accession>A0A382LGZ0</accession>
<feature type="non-terminal residue" evidence="1">
    <location>
        <position position="1"/>
    </location>
</feature>
<dbReference type="AlphaFoldDB" id="A0A382LGZ0"/>
<organism evidence="1">
    <name type="scientific">marine metagenome</name>
    <dbReference type="NCBI Taxonomy" id="408172"/>
    <lineage>
        <taxon>unclassified sequences</taxon>
        <taxon>metagenomes</taxon>
        <taxon>ecological metagenomes</taxon>
    </lineage>
</organism>